<dbReference type="InterPro" id="IPR000536">
    <property type="entry name" value="Nucl_hrmn_rcpt_lig-bd"/>
</dbReference>
<dbReference type="SUPFAM" id="SSF48508">
    <property type="entry name" value="Nuclear receptor ligand-binding domain"/>
    <property type="match status" value="1"/>
</dbReference>
<dbReference type="GO" id="GO:0003700">
    <property type="term" value="F:DNA-binding transcription factor activity"/>
    <property type="evidence" value="ECO:0007669"/>
    <property type="project" value="InterPro"/>
</dbReference>
<keyword evidence="3" id="KW-0862">Zinc</keyword>
<evidence type="ECO:0000313" key="10">
    <source>
        <dbReference type="EMBL" id="ETN83578.1"/>
    </source>
</evidence>
<dbReference type="InterPro" id="IPR035500">
    <property type="entry name" value="NHR-like_dom_sf"/>
</dbReference>
<dbReference type="PROSITE" id="PS51843">
    <property type="entry name" value="NR_LBD"/>
    <property type="match status" value="1"/>
</dbReference>
<organism evidence="10 11">
    <name type="scientific">Necator americanus</name>
    <name type="common">Human hookworm</name>
    <dbReference type="NCBI Taxonomy" id="51031"/>
    <lineage>
        <taxon>Eukaryota</taxon>
        <taxon>Metazoa</taxon>
        <taxon>Ecdysozoa</taxon>
        <taxon>Nematoda</taxon>
        <taxon>Chromadorea</taxon>
        <taxon>Rhabditida</taxon>
        <taxon>Rhabditina</taxon>
        <taxon>Rhabditomorpha</taxon>
        <taxon>Strongyloidea</taxon>
        <taxon>Ancylostomatidae</taxon>
        <taxon>Bunostominae</taxon>
        <taxon>Necator</taxon>
    </lineage>
</organism>
<dbReference type="SMART" id="SM00399">
    <property type="entry name" value="ZnF_C4"/>
    <property type="match status" value="1"/>
</dbReference>
<evidence type="ECO:0000256" key="6">
    <source>
        <dbReference type="ARBA" id="ARBA00023163"/>
    </source>
</evidence>
<keyword evidence="4" id="KW-0805">Transcription regulation</keyword>
<dbReference type="InterPro" id="IPR001628">
    <property type="entry name" value="Znf_hrmn_rcpt"/>
</dbReference>
<dbReference type="OMA" id="NDSICHI"/>
<keyword evidence="5" id="KW-0238">DNA-binding</keyword>
<evidence type="ECO:0000313" key="11">
    <source>
        <dbReference type="Proteomes" id="UP000053676"/>
    </source>
</evidence>
<evidence type="ECO:0000259" key="9">
    <source>
        <dbReference type="PROSITE" id="PS51843"/>
    </source>
</evidence>
<dbReference type="Proteomes" id="UP000053676">
    <property type="component" value="Unassembled WGS sequence"/>
</dbReference>
<evidence type="ECO:0000256" key="3">
    <source>
        <dbReference type="ARBA" id="ARBA00022833"/>
    </source>
</evidence>
<name>W2TP70_NECAM</name>
<feature type="domain" description="NR LBD" evidence="9">
    <location>
        <begin position="168"/>
        <end position="374"/>
    </location>
</feature>
<keyword evidence="7 10" id="KW-0675">Receptor</keyword>
<evidence type="ECO:0000256" key="5">
    <source>
        <dbReference type="ARBA" id="ARBA00023125"/>
    </source>
</evidence>
<keyword evidence="1" id="KW-0479">Metal-binding</keyword>
<keyword evidence="2" id="KW-0863">Zinc-finger</keyword>
<dbReference type="EMBL" id="KI658169">
    <property type="protein sequence ID" value="ETN83578.1"/>
    <property type="molecule type" value="Genomic_DNA"/>
</dbReference>
<dbReference type="SMART" id="SM00430">
    <property type="entry name" value="HOLI"/>
    <property type="match status" value="1"/>
</dbReference>
<dbReference type="GO" id="GO:0008270">
    <property type="term" value="F:zinc ion binding"/>
    <property type="evidence" value="ECO:0007669"/>
    <property type="project" value="UniProtKB-KW"/>
</dbReference>
<proteinExistence type="predicted"/>
<evidence type="ECO:0000256" key="8">
    <source>
        <dbReference type="ARBA" id="ARBA00023242"/>
    </source>
</evidence>
<evidence type="ECO:0000256" key="7">
    <source>
        <dbReference type="ARBA" id="ARBA00023170"/>
    </source>
</evidence>
<reference evidence="11" key="1">
    <citation type="journal article" date="2014" name="Nat. Genet.">
        <title>Genome of the human hookworm Necator americanus.</title>
        <authorList>
            <person name="Tang Y.T."/>
            <person name="Gao X."/>
            <person name="Rosa B.A."/>
            <person name="Abubucker S."/>
            <person name="Hallsworth-Pepin K."/>
            <person name="Martin J."/>
            <person name="Tyagi R."/>
            <person name="Heizer E."/>
            <person name="Zhang X."/>
            <person name="Bhonagiri-Palsikar V."/>
            <person name="Minx P."/>
            <person name="Warren W.C."/>
            <person name="Wang Q."/>
            <person name="Zhan B."/>
            <person name="Hotez P.J."/>
            <person name="Sternberg P.W."/>
            <person name="Dougall A."/>
            <person name="Gaze S.T."/>
            <person name="Mulvenna J."/>
            <person name="Sotillo J."/>
            <person name="Ranganathan S."/>
            <person name="Rabelo E.M."/>
            <person name="Wilson R.K."/>
            <person name="Felgner P.L."/>
            <person name="Bethony J."/>
            <person name="Hawdon J.M."/>
            <person name="Gasser R.B."/>
            <person name="Loukas A."/>
            <person name="Mitreva M."/>
        </authorList>
    </citation>
    <scope>NUCLEOTIDE SEQUENCE [LARGE SCALE GENOMIC DNA]</scope>
</reference>
<protein>
    <submittedName>
        <fullName evidence="10">Ligand-binding domain of nuclear hormone receptor</fullName>
    </submittedName>
</protein>
<dbReference type="Pfam" id="PF00104">
    <property type="entry name" value="Hormone_recep"/>
    <property type="match status" value="1"/>
</dbReference>
<dbReference type="KEGG" id="nai:NECAME_07336"/>
<keyword evidence="8" id="KW-0539">Nucleus</keyword>
<dbReference type="InterPro" id="IPR052499">
    <property type="entry name" value="C.elegans_NHRs"/>
</dbReference>
<gene>
    <name evidence="10" type="ORF">NECAME_07336</name>
</gene>
<keyword evidence="11" id="KW-1185">Reference proteome</keyword>
<sequence>MDGMKNDSICHICGSLGAQIHYRAMACGTSLFMGFRSCKVFFVRTIQRSVPFVCDNNGRDKKCLQGVSFLEVSPSEYDRKRCLHAQNLLFTASSIYFKFTFNYYYDKIRTGVVQRKENELYDAVSVGIHFVYDLQKTPRALDYARTLVHIEKLCENPGARRTNFDYSVDMSLAEALRKPHLCCARTPIGWNQDEFVETENLLDTLKQIYCRTVTLFADFASGCPELALLEEQDKLVVCSKNYCGCVLFTLAYNAYLNDYYGILFPHGFKFDEFLQTLFDYLHSNVVRVFRETGITTEEYTFVKTLILFSGAMFYQNFPVIPLTDAGLSIVLRARRKYAALLSELITTTRPELSSVEAMNRLTRLFSLIPHMMVR</sequence>
<keyword evidence="6" id="KW-0804">Transcription</keyword>
<dbReference type="SUPFAM" id="SSF57716">
    <property type="entry name" value="Glucocorticoid receptor-like (DNA-binding domain)"/>
    <property type="match status" value="1"/>
</dbReference>
<dbReference type="AlphaFoldDB" id="W2TP70"/>
<dbReference type="Pfam" id="PF00105">
    <property type="entry name" value="zf-C4"/>
    <property type="match status" value="1"/>
</dbReference>
<evidence type="ECO:0000256" key="2">
    <source>
        <dbReference type="ARBA" id="ARBA00022771"/>
    </source>
</evidence>
<dbReference type="PANTHER" id="PTHR47630">
    <property type="entry name" value="NUCLEAR HORMONE RECEPTOR FAMILY-RELATED-RELATED"/>
    <property type="match status" value="1"/>
</dbReference>
<dbReference type="Gene3D" id="1.10.565.10">
    <property type="entry name" value="Retinoid X Receptor"/>
    <property type="match status" value="1"/>
</dbReference>
<dbReference type="GO" id="GO:0043565">
    <property type="term" value="F:sequence-specific DNA binding"/>
    <property type="evidence" value="ECO:0007669"/>
    <property type="project" value="InterPro"/>
</dbReference>
<dbReference type="OrthoDB" id="5808658at2759"/>
<evidence type="ECO:0000256" key="1">
    <source>
        <dbReference type="ARBA" id="ARBA00022723"/>
    </source>
</evidence>
<dbReference type="Gene3D" id="3.30.50.10">
    <property type="entry name" value="Erythroid Transcription Factor GATA-1, subunit A"/>
    <property type="match status" value="1"/>
</dbReference>
<accession>W2TP70</accession>
<evidence type="ECO:0000256" key="4">
    <source>
        <dbReference type="ARBA" id="ARBA00023015"/>
    </source>
</evidence>
<dbReference type="InterPro" id="IPR013088">
    <property type="entry name" value="Znf_NHR/GATA"/>
</dbReference>